<keyword evidence="2" id="KW-0734">Signal transduction inhibitor</keyword>
<protein>
    <submittedName>
        <fullName evidence="10">SOCS box domain,SH2 domain</fullName>
    </submittedName>
</protein>
<evidence type="ECO:0000256" key="2">
    <source>
        <dbReference type="ARBA" id="ARBA00022700"/>
    </source>
</evidence>
<dbReference type="PANTHER" id="PTHR10155">
    <property type="entry name" value="PHOSPHATIDYLINOSITOL 3-KINASE REGULATORY SUBUNIT"/>
    <property type="match status" value="1"/>
</dbReference>
<dbReference type="GO" id="GO:0046935">
    <property type="term" value="F:1-phosphatidylinositol-3-kinase regulator activity"/>
    <property type="evidence" value="ECO:0007669"/>
    <property type="project" value="TreeGrafter"/>
</dbReference>
<evidence type="ECO:0000256" key="1">
    <source>
        <dbReference type="ARBA" id="ARBA00022604"/>
    </source>
</evidence>
<evidence type="ECO:0000256" key="4">
    <source>
        <dbReference type="ARBA" id="ARBA00022999"/>
    </source>
</evidence>
<evidence type="ECO:0000256" key="3">
    <source>
        <dbReference type="ARBA" id="ARBA00022786"/>
    </source>
</evidence>
<feature type="domain" description="SOCS box" evidence="9">
    <location>
        <begin position="553"/>
        <end position="603"/>
    </location>
</feature>
<evidence type="ECO:0000256" key="7">
    <source>
        <dbReference type="SAM" id="MobiDB-lite"/>
    </source>
</evidence>
<gene>
    <name evidence="10" type="ORF">CINCED_3A001340</name>
</gene>
<dbReference type="SUPFAM" id="SSF55550">
    <property type="entry name" value="SH2 domain"/>
    <property type="match status" value="1"/>
</dbReference>
<keyword evidence="11" id="KW-1185">Reference proteome</keyword>
<feature type="region of interest" description="Disordered" evidence="7">
    <location>
        <begin position="333"/>
        <end position="355"/>
    </location>
</feature>
<dbReference type="InterPro" id="IPR037346">
    <property type="entry name" value="SOCS7_SOCS"/>
</dbReference>
<dbReference type="PANTHER" id="PTHR10155:SF5">
    <property type="entry name" value="SUPPRESSOR OF CYTOKINE SIGNALING 7"/>
    <property type="match status" value="1"/>
</dbReference>
<reference evidence="10 11" key="1">
    <citation type="submission" date="2019-08" db="EMBL/GenBank/DDBJ databases">
        <authorList>
            <person name="Alioto T."/>
            <person name="Alioto T."/>
            <person name="Gomez Garrido J."/>
        </authorList>
    </citation>
    <scope>NUCLEOTIDE SEQUENCE [LARGE SCALE GENOMIC DNA]</scope>
</reference>
<dbReference type="InterPro" id="IPR035866">
    <property type="entry name" value="SOCS7_SH2"/>
</dbReference>
<dbReference type="PROSITE" id="PS50225">
    <property type="entry name" value="SOCS"/>
    <property type="match status" value="1"/>
</dbReference>
<dbReference type="SMART" id="SM00969">
    <property type="entry name" value="SOCS_box"/>
    <property type="match status" value="1"/>
</dbReference>
<dbReference type="Gene3D" id="3.30.505.10">
    <property type="entry name" value="SH2 domain"/>
    <property type="match status" value="1"/>
</dbReference>
<dbReference type="InterPro" id="IPR036860">
    <property type="entry name" value="SH2_dom_sf"/>
</dbReference>
<evidence type="ECO:0000259" key="9">
    <source>
        <dbReference type="PROSITE" id="PS50225"/>
    </source>
</evidence>
<comment type="pathway">
    <text evidence="5">Protein modification.</text>
</comment>
<dbReference type="InterPro" id="IPR001496">
    <property type="entry name" value="SOCS_box"/>
</dbReference>
<dbReference type="CDD" id="cd03741">
    <property type="entry name" value="SOCS_SOCS7"/>
    <property type="match status" value="1"/>
</dbReference>
<organism evidence="10 11">
    <name type="scientific">Cinara cedri</name>
    <dbReference type="NCBI Taxonomy" id="506608"/>
    <lineage>
        <taxon>Eukaryota</taxon>
        <taxon>Metazoa</taxon>
        <taxon>Ecdysozoa</taxon>
        <taxon>Arthropoda</taxon>
        <taxon>Hexapoda</taxon>
        <taxon>Insecta</taxon>
        <taxon>Pterygota</taxon>
        <taxon>Neoptera</taxon>
        <taxon>Paraneoptera</taxon>
        <taxon>Hemiptera</taxon>
        <taxon>Sternorrhyncha</taxon>
        <taxon>Aphidomorpha</taxon>
        <taxon>Aphidoidea</taxon>
        <taxon>Aphididae</taxon>
        <taxon>Lachninae</taxon>
        <taxon>Cinara</taxon>
    </lineage>
</organism>
<proteinExistence type="predicted"/>
<accession>A0A5E4MT01</accession>
<sequence length="631" mass="72001">MDSPTSEVLLLSEDDSGLLVNGSFSNSSASSNFNKHASQYKCKESDDKLSFSQEDSLIDDTDKLYKQQFNTLKKCSSVQKSENPIRPPVEFQDSPHISLNVYSPPLEFKDNQYKYIRSPVYTNDCMIRVEQYADGFVKSLINDSLKHLEPLNDTRYFKQHKFYHNLGIYWKTNFRLPNGSNNSLLSTISSSHNSLFNVVSSDDSNFISSSVSHEFLNSDTYTLPIDNSPFNIAFRRPLRKKRKLRNQCHSIPINKKSGEKCINIQEPIHMTVKDVQTILSNIYSNTGECSKTQITNVSKCNNVPNDHNKENCISKVLSSKSKIQKHSFMVNIKHKKSKDNSTLEDNSGHGSSHSTRKIFCSSPFISSAKSNFSFSLKQTFCNIFRSRKSTSTDSDPGSNPTDTVVLLDVTKETTFEKRALPPVPNDGPRDTYERETSMDFATSIEKVKDYGWYWGPISGEAAEKILSNEPDGSFIVRDSSDDHYIFSLTFKLNGFVRHVRIEHDQGNFSFGSCTKFKSHTIVEFVENAVEHSRSGRYLFFLHRRPILGPMRVQLLHPVSRFKQVQSLQHMCRFVILKMVRRDLIHKLPLPRRLVDYLNTPHYYCEQLCSSTDSSKSPTPTPAVHLISFTPP</sequence>
<evidence type="ECO:0000259" key="8">
    <source>
        <dbReference type="PROSITE" id="PS50001"/>
    </source>
</evidence>
<evidence type="ECO:0000256" key="5">
    <source>
        <dbReference type="ARBA" id="ARBA00043952"/>
    </source>
</evidence>
<name>A0A5E4MT01_9HEMI</name>
<dbReference type="GO" id="GO:0009968">
    <property type="term" value="P:negative regulation of signal transduction"/>
    <property type="evidence" value="ECO:0007669"/>
    <property type="project" value="UniProtKB-KW"/>
</dbReference>
<dbReference type="SMART" id="SM00253">
    <property type="entry name" value="SOCS"/>
    <property type="match status" value="1"/>
</dbReference>
<dbReference type="InterPro" id="IPR000980">
    <property type="entry name" value="SH2"/>
</dbReference>
<dbReference type="AlphaFoldDB" id="A0A5E4MT01"/>
<feature type="domain" description="SH2" evidence="8">
    <location>
        <begin position="452"/>
        <end position="558"/>
    </location>
</feature>
<dbReference type="Pfam" id="PF07525">
    <property type="entry name" value="SOCS_box"/>
    <property type="match status" value="1"/>
</dbReference>
<dbReference type="InterPro" id="IPR036036">
    <property type="entry name" value="SOCS_box-like_dom_sf"/>
</dbReference>
<evidence type="ECO:0000256" key="6">
    <source>
        <dbReference type="PROSITE-ProRule" id="PRU00191"/>
    </source>
</evidence>
<dbReference type="PROSITE" id="PS50001">
    <property type="entry name" value="SH2"/>
    <property type="match status" value="1"/>
</dbReference>
<dbReference type="GO" id="GO:0035556">
    <property type="term" value="P:intracellular signal transduction"/>
    <property type="evidence" value="ECO:0007669"/>
    <property type="project" value="InterPro"/>
</dbReference>
<dbReference type="SMART" id="SM00252">
    <property type="entry name" value="SH2"/>
    <property type="match status" value="1"/>
</dbReference>
<dbReference type="CDD" id="cd10388">
    <property type="entry name" value="SH2_SOCS7"/>
    <property type="match status" value="1"/>
</dbReference>
<dbReference type="GO" id="GO:0046854">
    <property type="term" value="P:phosphatidylinositol phosphate biosynthetic process"/>
    <property type="evidence" value="ECO:0007669"/>
    <property type="project" value="TreeGrafter"/>
</dbReference>
<keyword evidence="4 6" id="KW-0727">SH2 domain</keyword>
<evidence type="ECO:0000313" key="11">
    <source>
        <dbReference type="Proteomes" id="UP000325440"/>
    </source>
</evidence>
<dbReference type="Proteomes" id="UP000325440">
    <property type="component" value="Unassembled WGS sequence"/>
</dbReference>
<keyword evidence="3" id="KW-0833">Ubl conjugation pathway</keyword>
<dbReference type="Pfam" id="PF00017">
    <property type="entry name" value="SH2"/>
    <property type="match status" value="1"/>
</dbReference>
<dbReference type="GO" id="GO:0005942">
    <property type="term" value="C:phosphatidylinositol 3-kinase complex"/>
    <property type="evidence" value="ECO:0007669"/>
    <property type="project" value="TreeGrafter"/>
</dbReference>
<dbReference type="FunFam" id="1.10.750.20:FF:000002">
    <property type="entry name" value="Suppressor of cytokine signaling 2"/>
    <property type="match status" value="1"/>
</dbReference>
<evidence type="ECO:0000313" key="10">
    <source>
        <dbReference type="EMBL" id="VVC32535.1"/>
    </source>
</evidence>
<keyword evidence="1" id="KW-0341">Growth regulation</keyword>
<dbReference type="EMBL" id="CABPRJ010000957">
    <property type="protein sequence ID" value="VVC32535.1"/>
    <property type="molecule type" value="Genomic_DNA"/>
</dbReference>
<dbReference type="SUPFAM" id="SSF158235">
    <property type="entry name" value="SOCS box-like"/>
    <property type="match status" value="1"/>
</dbReference>
<dbReference type="OrthoDB" id="6426624at2759"/>
<feature type="compositionally biased region" description="Polar residues" evidence="7">
    <location>
        <begin position="343"/>
        <end position="353"/>
    </location>
</feature>